<feature type="region of interest" description="Disordered" evidence="1">
    <location>
        <begin position="31"/>
        <end position="83"/>
    </location>
</feature>
<name>A0AA49JGK3_9BACT</name>
<dbReference type="InterPro" id="IPR011992">
    <property type="entry name" value="EF-hand-dom_pair"/>
</dbReference>
<dbReference type="EMBL" id="CP120682">
    <property type="protein sequence ID" value="WKN37419.1"/>
    <property type="molecule type" value="Genomic_DNA"/>
</dbReference>
<dbReference type="PROSITE" id="PS51257">
    <property type="entry name" value="PROKAR_LIPOPROTEIN"/>
    <property type="match status" value="1"/>
</dbReference>
<reference evidence="2" key="1">
    <citation type="journal article" date="2023" name="Comput. Struct. Biotechnol. J.">
        <title>Discovery of a novel marine Bacteroidetes with a rich repertoire of carbohydrate-active enzymes.</title>
        <authorList>
            <person name="Chen B."/>
            <person name="Liu G."/>
            <person name="Chen Q."/>
            <person name="Wang H."/>
            <person name="Liu L."/>
            <person name="Tang K."/>
        </authorList>
    </citation>
    <scope>NUCLEOTIDE SEQUENCE</scope>
    <source>
        <strain evidence="2">TK19036</strain>
    </source>
</reference>
<evidence type="ECO:0000256" key="1">
    <source>
        <dbReference type="SAM" id="MobiDB-lite"/>
    </source>
</evidence>
<evidence type="ECO:0008006" key="3">
    <source>
        <dbReference type="Google" id="ProtNLM"/>
    </source>
</evidence>
<proteinExistence type="predicted"/>
<dbReference type="SUPFAM" id="SSF47473">
    <property type="entry name" value="EF-hand"/>
    <property type="match status" value="1"/>
</dbReference>
<accession>A0AA49JGK3</accession>
<gene>
    <name evidence="2" type="ORF">K4G66_01685</name>
</gene>
<dbReference type="PROSITE" id="PS00018">
    <property type="entry name" value="EF_HAND_1"/>
    <property type="match status" value="3"/>
</dbReference>
<dbReference type="InterPro" id="IPR018247">
    <property type="entry name" value="EF_Hand_1_Ca_BS"/>
</dbReference>
<sequence length="233" mass="26370">MEYTKKFFKRLPIYCVSAGIIAFTAAGCGSSNEEQTAQTDTDEQVEQPVEAQPEMQESAQTADQSAMEDVETQEVMNPAPAIERNSAEFERLAAMKEANRNNEVLAGINVRYGDWDNDGDNVLNESEFFKGFYSVWDNDNDDVVNEEEFQTATENLFVNYDFDQFGEFSDWDADGNGELTEQEFDNGMNQAIQTNNDPEAVNRLFTVWDLDNDKKIERIELGNVTVLLDADNN</sequence>
<feature type="compositionally biased region" description="Low complexity" evidence="1">
    <location>
        <begin position="46"/>
        <end position="57"/>
    </location>
</feature>
<organism evidence="2">
    <name type="scientific">Roseihalotalea indica</name>
    <dbReference type="NCBI Taxonomy" id="2867963"/>
    <lineage>
        <taxon>Bacteria</taxon>
        <taxon>Pseudomonadati</taxon>
        <taxon>Bacteroidota</taxon>
        <taxon>Cytophagia</taxon>
        <taxon>Cytophagales</taxon>
        <taxon>Catalimonadaceae</taxon>
        <taxon>Roseihalotalea</taxon>
    </lineage>
</organism>
<dbReference type="Gene3D" id="1.10.238.10">
    <property type="entry name" value="EF-hand"/>
    <property type="match status" value="1"/>
</dbReference>
<dbReference type="AlphaFoldDB" id="A0AA49JGK3"/>
<evidence type="ECO:0000313" key="2">
    <source>
        <dbReference type="EMBL" id="WKN37419.1"/>
    </source>
</evidence>
<protein>
    <recommendedName>
        <fullName evidence="3">EF-hand domain-containing protein</fullName>
    </recommendedName>
</protein>
<reference evidence="2" key="2">
    <citation type="journal article" date="2024" name="Antonie Van Leeuwenhoek">
        <title>Roseihalotalea indica gen. nov., sp. nov., a halophilic Bacteroidetes from mesopelagic Southwest Indian Ocean with higher carbohydrate metabolic potential.</title>
        <authorList>
            <person name="Chen B."/>
            <person name="Zhang M."/>
            <person name="Lin D."/>
            <person name="Ye J."/>
            <person name="Tang K."/>
        </authorList>
    </citation>
    <scope>NUCLEOTIDE SEQUENCE</scope>
    <source>
        <strain evidence="2">TK19036</strain>
    </source>
</reference>